<evidence type="ECO:0000313" key="3">
    <source>
        <dbReference type="Proteomes" id="UP000725002"/>
    </source>
</evidence>
<sequence>MKHFKTICILFCAASCSGSIEENQVETYLSVVPPVEVTDRTDLDVRAGIVNKGHRERNCSVSIYMEHGGVQTKVCQETVAVEPGGSLCIRHILETEGLEGKHGISLKVISGRDTLLKTNPVSIIRSDIRSTRTAGGAFVGICHWSETEGKHWNDDIRKLTDEDWRSMVRSMHSLGLDIIVIQELFRNEEYVGRHATTAESYAGKAYYDSKLYSGRMEITASDPVEAILDEADKLGMHVFPGIGMFAWFDFTAESLEWHKMVTREVWEKYGHHDSFYGFYIPEESGGSLDNWEKTPEMRIQRKREIVAFFKEFKEFCGEFAPGKPIMLATNSFGIKDGMDTYPALLEHLDILCPFGFARMPEEDMTGKEAAMTLQKLCDQSGAHLWFDLEAFLFNDDASLYPRDIEGITGDLQMFDNFEKIIFYQYPGVFSDPKARIRVGEEKTETLFMEYSQYLHDTNSSGLYQPYL</sequence>
<comment type="caution">
    <text evidence="2">The sequence shown here is derived from an EMBL/GenBank/DDBJ whole genome shotgun (WGS) entry which is preliminary data.</text>
</comment>
<dbReference type="Pfam" id="PF14488">
    <property type="entry name" value="DUF4434"/>
    <property type="match status" value="1"/>
</dbReference>
<dbReference type="EMBL" id="JADILV010000021">
    <property type="protein sequence ID" value="MBO8483081.1"/>
    <property type="molecule type" value="Genomic_DNA"/>
</dbReference>
<proteinExistence type="predicted"/>
<reference evidence="2" key="2">
    <citation type="journal article" date="2021" name="PeerJ">
        <title>Extensive microbial diversity within the chicken gut microbiome revealed by metagenomics and culture.</title>
        <authorList>
            <person name="Gilroy R."/>
            <person name="Ravi A."/>
            <person name="Getino M."/>
            <person name="Pursley I."/>
            <person name="Horton D.L."/>
            <person name="Alikhan N.F."/>
            <person name="Baker D."/>
            <person name="Gharbi K."/>
            <person name="Hall N."/>
            <person name="Watson M."/>
            <person name="Adriaenssens E.M."/>
            <person name="Foster-Nyarko E."/>
            <person name="Jarju S."/>
            <person name="Secka A."/>
            <person name="Antonio M."/>
            <person name="Oren A."/>
            <person name="Chaudhuri R.R."/>
            <person name="La Ragione R."/>
            <person name="Hildebrand F."/>
            <person name="Pallen M.J."/>
        </authorList>
    </citation>
    <scope>NUCLEOTIDE SEQUENCE</scope>
    <source>
        <strain evidence="2">G3-8215</strain>
    </source>
</reference>
<gene>
    <name evidence="2" type="ORF">IAB75_03055</name>
</gene>
<evidence type="ECO:0000259" key="1">
    <source>
        <dbReference type="Pfam" id="PF14488"/>
    </source>
</evidence>
<dbReference type="InterPro" id="IPR027849">
    <property type="entry name" value="DUF4434"/>
</dbReference>
<dbReference type="SUPFAM" id="SSF51445">
    <property type="entry name" value="(Trans)glycosidases"/>
    <property type="match status" value="1"/>
</dbReference>
<reference evidence="2" key="1">
    <citation type="submission" date="2020-10" db="EMBL/GenBank/DDBJ databases">
        <authorList>
            <person name="Gilroy R."/>
        </authorList>
    </citation>
    <scope>NUCLEOTIDE SEQUENCE</scope>
    <source>
        <strain evidence="2">G3-8215</strain>
    </source>
</reference>
<dbReference type="InterPro" id="IPR017853">
    <property type="entry name" value="GH"/>
</dbReference>
<dbReference type="Gene3D" id="3.20.20.80">
    <property type="entry name" value="Glycosidases"/>
    <property type="match status" value="1"/>
</dbReference>
<name>A0A940DSN6_9BACT</name>
<protein>
    <submittedName>
        <fullName evidence="2">DUF4434 domain-containing protein</fullName>
    </submittedName>
</protein>
<accession>A0A940DSN6</accession>
<organism evidence="2 3">
    <name type="scientific">Candidatus Cryptobacteroides avicola</name>
    <dbReference type="NCBI Taxonomy" id="2840757"/>
    <lineage>
        <taxon>Bacteria</taxon>
        <taxon>Pseudomonadati</taxon>
        <taxon>Bacteroidota</taxon>
        <taxon>Bacteroidia</taxon>
        <taxon>Bacteroidales</taxon>
        <taxon>Candidatus Cryptobacteroides</taxon>
    </lineage>
</organism>
<evidence type="ECO:0000313" key="2">
    <source>
        <dbReference type="EMBL" id="MBO8483081.1"/>
    </source>
</evidence>
<dbReference type="Proteomes" id="UP000725002">
    <property type="component" value="Unassembled WGS sequence"/>
</dbReference>
<feature type="domain" description="DUF4434" evidence="1">
    <location>
        <begin position="151"/>
        <end position="434"/>
    </location>
</feature>
<dbReference type="AlphaFoldDB" id="A0A940DSN6"/>